<dbReference type="Gene3D" id="2.30.42.10">
    <property type="match status" value="1"/>
</dbReference>
<dbReference type="GO" id="GO:0005524">
    <property type="term" value="F:ATP binding"/>
    <property type="evidence" value="ECO:0007669"/>
    <property type="project" value="InterPro"/>
</dbReference>
<evidence type="ECO:0000256" key="2">
    <source>
        <dbReference type="SAM" id="MobiDB-lite"/>
    </source>
</evidence>
<feature type="active site" evidence="1">
    <location>
        <position position="274"/>
    </location>
</feature>
<dbReference type="InterPro" id="IPR036034">
    <property type="entry name" value="PDZ_sf"/>
</dbReference>
<dbReference type="InterPro" id="IPR001478">
    <property type="entry name" value="PDZ"/>
</dbReference>
<dbReference type="GO" id="GO:0030163">
    <property type="term" value="P:protein catabolic process"/>
    <property type="evidence" value="ECO:0007669"/>
    <property type="project" value="InterPro"/>
</dbReference>
<dbReference type="InterPro" id="IPR014721">
    <property type="entry name" value="Ribsml_uS5_D2-typ_fold_subgr"/>
</dbReference>
<dbReference type="GO" id="GO:0006508">
    <property type="term" value="P:proteolysis"/>
    <property type="evidence" value="ECO:0007669"/>
    <property type="project" value="UniProtKB-KW"/>
</dbReference>
<dbReference type="AlphaFoldDB" id="A0A542EEQ3"/>
<dbReference type="EMBL" id="VFMO01000001">
    <property type="protein sequence ID" value="TQJ13807.1"/>
    <property type="molecule type" value="Genomic_DNA"/>
</dbReference>
<dbReference type="Gene3D" id="3.30.230.10">
    <property type="match status" value="1"/>
</dbReference>
<feature type="active site" evidence="1">
    <location>
        <position position="319"/>
    </location>
</feature>
<dbReference type="GO" id="GO:0004176">
    <property type="term" value="F:ATP-dependent peptidase activity"/>
    <property type="evidence" value="ECO:0007669"/>
    <property type="project" value="UniProtKB-UniRule"/>
</dbReference>
<keyword evidence="1" id="KW-0378">Hydrolase</keyword>
<dbReference type="Pfam" id="PF13180">
    <property type="entry name" value="PDZ_2"/>
    <property type="match status" value="1"/>
</dbReference>
<organism evidence="5 6">
    <name type="scientific">Yimella lutea</name>
    <dbReference type="NCBI Taxonomy" id="587872"/>
    <lineage>
        <taxon>Bacteria</taxon>
        <taxon>Bacillati</taxon>
        <taxon>Actinomycetota</taxon>
        <taxon>Actinomycetes</taxon>
        <taxon>Micrococcales</taxon>
        <taxon>Dermacoccaceae</taxon>
        <taxon>Yimella</taxon>
    </lineage>
</organism>
<dbReference type="SUPFAM" id="SSF50156">
    <property type="entry name" value="PDZ domain-like"/>
    <property type="match status" value="1"/>
</dbReference>
<protein>
    <recommendedName>
        <fullName evidence="1">endopeptidase La</fullName>
        <ecNumber evidence="1">3.4.21.53</ecNumber>
    </recommendedName>
</protein>
<dbReference type="GO" id="GO:0004252">
    <property type="term" value="F:serine-type endopeptidase activity"/>
    <property type="evidence" value="ECO:0007669"/>
    <property type="project" value="UniProtKB-UniRule"/>
</dbReference>
<feature type="transmembrane region" description="Helical" evidence="3">
    <location>
        <begin position="37"/>
        <end position="56"/>
    </location>
</feature>
<reference evidence="5 6" key="1">
    <citation type="submission" date="2019-06" db="EMBL/GenBank/DDBJ databases">
        <title>Sequencing the genomes of 1000 actinobacteria strains.</title>
        <authorList>
            <person name="Klenk H.-P."/>
        </authorList>
    </citation>
    <scope>NUCLEOTIDE SEQUENCE [LARGE SCALE GENOMIC DNA]</scope>
    <source>
        <strain evidence="5 6">DSM 19828</strain>
    </source>
</reference>
<comment type="caution">
    <text evidence="5">The sequence shown here is derived from an EMBL/GenBank/DDBJ whole genome shotgun (WGS) entry which is preliminary data.</text>
</comment>
<sequence>MSAPTPDRSHDPSPEHAEGQPSAQSTAGRRGLSFRNVLLIAVTVLVVIAIALMSIIKVPVVILRPGPATDTLGKVDGKDVIAIQGAKTYPTSGSLDFTTVSLAGGPNYPVSVIEYLQAKFLDKNAQIEPEEAWFPKDVSGDQIKQKNAADMTDSQETAEVVAMRSAGFTVPQKVLVGMIAEGAPVGKALVVKDQLLSIAGKKVTDLASVHAAMDGVKPGSSVPVQVLRGGKTVSVSAKTAAAQNGRAVFGIGLDPEYTMPFEVKVNAGNVGGPSAGMMFTLAIYDKITPGAMTGGKKIAGTGTINEMGEVGPIGGVRHKMVGAKDAGVGYFLAPASDCDEVVGHEPDGVTVIKVASLKEALAVMPKIAKGETTGFPACTK</sequence>
<name>A0A542EEQ3_9MICO</name>
<dbReference type="SUPFAM" id="SSF54211">
    <property type="entry name" value="Ribosomal protein S5 domain 2-like"/>
    <property type="match status" value="1"/>
</dbReference>
<feature type="region of interest" description="Disordered" evidence="2">
    <location>
        <begin position="1"/>
        <end position="27"/>
    </location>
</feature>
<keyword evidence="3" id="KW-1133">Transmembrane helix</keyword>
<dbReference type="EC" id="3.4.21.53" evidence="1"/>
<gene>
    <name evidence="5" type="ORF">FB459_1241</name>
</gene>
<evidence type="ECO:0000256" key="1">
    <source>
        <dbReference type="PROSITE-ProRule" id="PRU01122"/>
    </source>
</evidence>
<dbReference type="RefSeq" id="WP_141927793.1">
    <property type="nucleotide sequence ID" value="NZ_BAABCI010000002.1"/>
</dbReference>
<accession>A0A542EEQ3</accession>
<keyword evidence="1" id="KW-0645">Protease</keyword>
<dbReference type="PANTHER" id="PTHR10046">
    <property type="entry name" value="ATP DEPENDENT LON PROTEASE FAMILY MEMBER"/>
    <property type="match status" value="1"/>
</dbReference>
<dbReference type="InterPro" id="IPR027065">
    <property type="entry name" value="Lon_Prtase"/>
</dbReference>
<keyword evidence="6" id="KW-1185">Reference proteome</keyword>
<proteinExistence type="inferred from homology"/>
<dbReference type="InterPro" id="IPR008269">
    <property type="entry name" value="Lon_proteolytic"/>
</dbReference>
<keyword evidence="3" id="KW-0472">Membrane</keyword>
<dbReference type="PROSITE" id="PS51786">
    <property type="entry name" value="LON_PROTEOLYTIC"/>
    <property type="match status" value="1"/>
</dbReference>
<dbReference type="InterPro" id="IPR020568">
    <property type="entry name" value="Ribosomal_Su5_D2-typ_SF"/>
</dbReference>
<dbReference type="Pfam" id="PF05362">
    <property type="entry name" value="Lon_C"/>
    <property type="match status" value="1"/>
</dbReference>
<keyword evidence="3" id="KW-0812">Transmembrane</keyword>
<evidence type="ECO:0000313" key="5">
    <source>
        <dbReference type="EMBL" id="TQJ13807.1"/>
    </source>
</evidence>
<comment type="similarity">
    <text evidence="1">Belongs to the peptidase S16 family.</text>
</comment>
<feature type="domain" description="Lon proteolytic" evidence="4">
    <location>
        <begin position="266"/>
        <end position="367"/>
    </location>
</feature>
<evidence type="ECO:0000256" key="3">
    <source>
        <dbReference type="SAM" id="Phobius"/>
    </source>
</evidence>
<evidence type="ECO:0000313" key="6">
    <source>
        <dbReference type="Proteomes" id="UP000320806"/>
    </source>
</evidence>
<dbReference type="OrthoDB" id="2356897at2"/>
<evidence type="ECO:0000259" key="4">
    <source>
        <dbReference type="PROSITE" id="PS51786"/>
    </source>
</evidence>
<keyword evidence="1" id="KW-0720">Serine protease</keyword>
<comment type="catalytic activity">
    <reaction evidence="1">
        <text>Hydrolysis of proteins in presence of ATP.</text>
        <dbReference type="EC" id="3.4.21.53"/>
    </reaction>
</comment>
<feature type="compositionally biased region" description="Basic and acidic residues" evidence="2">
    <location>
        <begin position="7"/>
        <end position="18"/>
    </location>
</feature>
<dbReference type="Proteomes" id="UP000320806">
    <property type="component" value="Unassembled WGS sequence"/>
</dbReference>